<evidence type="ECO:0000313" key="1">
    <source>
        <dbReference type="EMBL" id="QVW26522.1"/>
    </source>
</evidence>
<proteinExistence type="predicted"/>
<protein>
    <submittedName>
        <fullName evidence="1">Pyridoxamine 5'-phosphate oxidase family protein</fullName>
    </submittedName>
</protein>
<dbReference type="PANTHER" id="PTHR34071:SF2">
    <property type="entry name" value="FLAVIN-NUCLEOTIDE-BINDING PROTEIN"/>
    <property type="match status" value="1"/>
</dbReference>
<dbReference type="Gene3D" id="2.30.110.10">
    <property type="entry name" value="Electron Transport, Fmn-binding Protein, Chain A"/>
    <property type="match status" value="1"/>
</dbReference>
<dbReference type="Proteomes" id="UP000681155">
    <property type="component" value="Chromosome"/>
</dbReference>
<evidence type="ECO:0000313" key="2">
    <source>
        <dbReference type="Proteomes" id="UP000681155"/>
    </source>
</evidence>
<dbReference type="InterPro" id="IPR024747">
    <property type="entry name" value="Pyridox_Oxase-rel"/>
</dbReference>
<gene>
    <name evidence="1" type="ORF">KJF94_13740</name>
</gene>
<sequence length="213" mass="23147">MTEKTGPLSDRSRIRRAPARADYDRSTLNAIVDAAYICHLAFADQRGTHCIPTACWREGDYLYIHGSNGSQLLKAAAEGAQVCITVTHLDGLVLARSAFSHSMNFRSAVIYGVCEAVEGEHKAESLDALVEKIAPGRSREARRGNAQEMAATTVLRVLMNEFSCKIRTGGPKDADADLDLPIWAGVLPITSAPLPPVPEDACRVAPPYVTEWR</sequence>
<dbReference type="Pfam" id="PF12900">
    <property type="entry name" value="Pyridox_ox_2"/>
    <property type="match status" value="1"/>
</dbReference>
<dbReference type="RefSeq" id="WP_214384225.1">
    <property type="nucleotide sequence ID" value="NZ_CP075566.1"/>
</dbReference>
<reference evidence="1 2" key="1">
    <citation type="submission" date="2021-05" db="EMBL/GenBank/DDBJ databases">
        <title>Complete genome of the cytokinin-producing biocontrol strain Pseudomonas fluorescens G20-18.</title>
        <authorList>
            <person name="Nielsen T.K."/>
            <person name="Mekureyaw M.F."/>
            <person name="Hansen L.H."/>
            <person name="Nicolaisen M.H."/>
            <person name="Roitsch T.G."/>
            <person name="Hennessy R.C."/>
        </authorList>
    </citation>
    <scope>NUCLEOTIDE SEQUENCE [LARGE SCALE GENOMIC DNA]</scope>
    <source>
        <strain evidence="1 2">G20-18</strain>
    </source>
</reference>
<dbReference type="InterPro" id="IPR012349">
    <property type="entry name" value="Split_barrel_FMN-bd"/>
</dbReference>
<accession>A0ABX8F3L7</accession>
<dbReference type="PANTHER" id="PTHR34071">
    <property type="entry name" value="5-NITROIMIDAZOLE ANTIBIOTICS RESISTANCE PROTEIN, NIMA-FAMILY-RELATED PROTEIN-RELATED"/>
    <property type="match status" value="1"/>
</dbReference>
<dbReference type="SUPFAM" id="SSF50475">
    <property type="entry name" value="FMN-binding split barrel"/>
    <property type="match status" value="1"/>
</dbReference>
<name>A0ABX8F3L7_9PSED</name>
<keyword evidence="2" id="KW-1185">Reference proteome</keyword>
<organism evidence="1 2">
    <name type="scientific">Pseudomonas hormoni</name>
    <dbReference type="NCBI Taxonomy" id="3093767"/>
    <lineage>
        <taxon>Bacteria</taxon>
        <taxon>Pseudomonadati</taxon>
        <taxon>Pseudomonadota</taxon>
        <taxon>Gammaproteobacteria</taxon>
        <taxon>Pseudomonadales</taxon>
        <taxon>Pseudomonadaceae</taxon>
        <taxon>Pseudomonas</taxon>
    </lineage>
</organism>
<dbReference type="EMBL" id="CP075566">
    <property type="protein sequence ID" value="QVW26522.1"/>
    <property type="molecule type" value="Genomic_DNA"/>
</dbReference>